<comment type="caution">
    <text evidence="1">The sequence shown here is derived from an EMBL/GenBank/DDBJ whole genome shotgun (WGS) entry which is preliminary data.</text>
</comment>
<dbReference type="EC" id="2.1.1.-" evidence="1"/>
<reference evidence="2" key="1">
    <citation type="journal article" date="2019" name="Int. J. Syst. Evol. Microbiol.">
        <title>The Global Catalogue of Microorganisms (GCM) 10K type strain sequencing project: providing services to taxonomists for standard genome sequencing and annotation.</title>
        <authorList>
            <consortium name="The Broad Institute Genomics Platform"/>
            <consortium name="The Broad Institute Genome Sequencing Center for Infectious Disease"/>
            <person name="Wu L."/>
            <person name="Ma J."/>
        </authorList>
    </citation>
    <scope>NUCLEOTIDE SEQUENCE [LARGE SCALE GENOMIC DNA]</scope>
    <source>
        <strain evidence="2">XZYJT-10</strain>
    </source>
</reference>
<keyword evidence="1" id="KW-0808">Transferase</keyword>
<dbReference type="EMBL" id="JBHTBJ010000010">
    <property type="protein sequence ID" value="MFC7275598.1"/>
    <property type="molecule type" value="Genomic_DNA"/>
</dbReference>
<sequence length="252" mass="27431">MRSGQQYGEPVDSAMTVLGERATGLEFAWLDGRPGEPSWSYPDLARALLRHAGSLLDLDTGSGELLAELAPLPSHTVAVETWARNTPVARDRLSPFGVPVLTELPGGEDEFDVVLSRHGRLPAADICRLLRPGGSLLSQQVGSDDLAGLNAALGAPAAYPRRWNAEIAAARLEAAGLQVTDVREEHPTLHFDDVASVVRRLLDLPWQIRDFSPERYADALARVDSFIRLHGGLVVTAHRFLVQAVRPYPPKE</sequence>
<organism evidence="1 2">
    <name type="scientific">Paractinoplanes rhizophilus</name>
    <dbReference type="NCBI Taxonomy" id="1416877"/>
    <lineage>
        <taxon>Bacteria</taxon>
        <taxon>Bacillati</taxon>
        <taxon>Actinomycetota</taxon>
        <taxon>Actinomycetes</taxon>
        <taxon>Micromonosporales</taxon>
        <taxon>Micromonosporaceae</taxon>
        <taxon>Paractinoplanes</taxon>
    </lineage>
</organism>
<evidence type="ECO:0000313" key="2">
    <source>
        <dbReference type="Proteomes" id="UP001596548"/>
    </source>
</evidence>
<dbReference type="RefSeq" id="WP_378968869.1">
    <property type="nucleotide sequence ID" value="NZ_JBHTBJ010000010.1"/>
</dbReference>
<dbReference type="GO" id="GO:0008168">
    <property type="term" value="F:methyltransferase activity"/>
    <property type="evidence" value="ECO:0007669"/>
    <property type="project" value="UniProtKB-KW"/>
</dbReference>
<dbReference type="Proteomes" id="UP001596548">
    <property type="component" value="Unassembled WGS sequence"/>
</dbReference>
<keyword evidence="1" id="KW-0489">Methyltransferase</keyword>
<accession>A0ABW2HR29</accession>
<keyword evidence="2" id="KW-1185">Reference proteome</keyword>
<name>A0ABW2HR29_9ACTN</name>
<dbReference type="PANTHER" id="PTHR43460">
    <property type="entry name" value="METHYLTRANSFERASE"/>
    <property type="match status" value="1"/>
</dbReference>
<dbReference type="Gene3D" id="3.40.50.150">
    <property type="entry name" value="Vaccinia Virus protein VP39"/>
    <property type="match status" value="1"/>
</dbReference>
<dbReference type="GO" id="GO:0032259">
    <property type="term" value="P:methylation"/>
    <property type="evidence" value="ECO:0007669"/>
    <property type="project" value="UniProtKB-KW"/>
</dbReference>
<dbReference type="InterPro" id="IPR052939">
    <property type="entry name" value="23S_rRNA_MeTrnsfrase_RlmA"/>
</dbReference>
<dbReference type="SUPFAM" id="SSF53335">
    <property type="entry name" value="S-adenosyl-L-methionine-dependent methyltransferases"/>
    <property type="match status" value="1"/>
</dbReference>
<gene>
    <name evidence="1" type="ORF">ACFQS1_16540</name>
</gene>
<dbReference type="InterPro" id="IPR029063">
    <property type="entry name" value="SAM-dependent_MTases_sf"/>
</dbReference>
<evidence type="ECO:0000313" key="1">
    <source>
        <dbReference type="EMBL" id="MFC7275598.1"/>
    </source>
</evidence>
<protein>
    <submittedName>
        <fullName evidence="1">Class I SAM-dependent methyltransferase</fullName>
        <ecNumber evidence="1">2.1.1.-</ecNumber>
    </submittedName>
</protein>
<dbReference type="PANTHER" id="PTHR43460:SF1">
    <property type="entry name" value="METHYLTRANSFERASE TYPE 11 DOMAIN-CONTAINING PROTEIN"/>
    <property type="match status" value="1"/>
</dbReference>
<proteinExistence type="predicted"/>